<proteinExistence type="predicted"/>
<feature type="compositionally biased region" description="Low complexity" evidence="1">
    <location>
        <begin position="811"/>
        <end position="823"/>
    </location>
</feature>
<comment type="caution">
    <text evidence="2">The sequence shown here is derived from an EMBL/GenBank/DDBJ whole genome shotgun (WGS) entry which is preliminary data.</text>
</comment>
<feature type="compositionally biased region" description="Basic and acidic residues" evidence="1">
    <location>
        <begin position="749"/>
        <end position="760"/>
    </location>
</feature>
<keyword evidence="3" id="KW-1185">Reference proteome</keyword>
<dbReference type="AlphaFoldDB" id="A0A9N9L725"/>
<evidence type="ECO:0000313" key="2">
    <source>
        <dbReference type="EMBL" id="CAG8959233.1"/>
    </source>
</evidence>
<evidence type="ECO:0000313" key="3">
    <source>
        <dbReference type="Proteomes" id="UP000696280"/>
    </source>
</evidence>
<feature type="region of interest" description="Disordered" evidence="1">
    <location>
        <begin position="697"/>
        <end position="839"/>
    </location>
</feature>
<evidence type="ECO:0000256" key="1">
    <source>
        <dbReference type="SAM" id="MobiDB-lite"/>
    </source>
</evidence>
<gene>
    <name evidence="2" type="ORF">HYFRA_00012591</name>
</gene>
<dbReference type="OrthoDB" id="436496at2759"/>
<feature type="region of interest" description="Disordered" evidence="1">
    <location>
        <begin position="1"/>
        <end position="21"/>
    </location>
</feature>
<dbReference type="Proteomes" id="UP000696280">
    <property type="component" value="Unassembled WGS sequence"/>
</dbReference>
<accession>A0A9N9L725</accession>
<feature type="compositionally biased region" description="Polar residues" evidence="1">
    <location>
        <begin position="1"/>
        <end position="13"/>
    </location>
</feature>
<organism evidence="2 3">
    <name type="scientific">Hymenoscyphus fraxineus</name>
    <dbReference type="NCBI Taxonomy" id="746836"/>
    <lineage>
        <taxon>Eukaryota</taxon>
        <taxon>Fungi</taxon>
        <taxon>Dikarya</taxon>
        <taxon>Ascomycota</taxon>
        <taxon>Pezizomycotina</taxon>
        <taxon>Leotiomycetes</taxon>
        <taxon>Helotiales</taxon>
        <taxon>Helotiaceae</taxon>
        <taxon>Hymenoscyphus</taxon>
    </lineage>
</organism>
<feature type="compositionally biased region" description="Low complexity" evidence="1">
    <location>
        <begin position="780"/>
        <end position="793"/>
    </location>
</feature>
<reference evidence="2" key="1">
    <citation type="submission" date="2021-07" db="EMBL/GenBank/DDBJ databases">
        <authorList>
            <person name="Durling M."/>
        </authorList>
    </citation>
    <scope>NUCLEOTIDE SEQUENCE</scope>
</reference>
<sequence length="839" mass="93868">MQIFSELSSSEAASQVEKGSFGDGLNAKRHWHSEMPRNNGIEFSVVCLSNLGTLPEFPHPDNTQFTNRLQHNERGDVQGQTSDAESDTAIDASSYGAFERELISPNHAVKVQSKADRVLGKEAAAMVHVGKPTPKIESKADRVLGRQTAVSVYVPAVPDTRWWLKYRIHKEAEHQLFFFKFFINGREIVSWGHDAAKNPFGQVSRAFFDPSDEFVYEDEDGTIYKECGLELRAFYFVDPRGGSAAADGGLIEVRAYRAKGKFRCMQDPPTYKSQRDYGILLRSGGLMDDASDARFYKWLLKDPIDKPYATFKFHYRSWATLQLLQIVPENAPHTLIPPSKSTLDLYGHSLVTQDLLDEKHFKAYEREEYKRREREVARKLARASLKSRLRMSRVYLPRISKKVENSDEEEGWENYEDGGEGEGVMATSGYDSDGTSLNSPRTVVPADYRMVNEDDLRGPTIAERPGTPFESMEDDARIPNVPDLETISHRHDQIRMLRRSESRAFSNEYDATDEVAPKKYRPSYPRHFDPVDGATKAFRSPMEVYQESKAAAWSGKAQNVSPDDTGGSISSALNQRPLPSLPVRESSLQNKHFVSQHSLTRFNSTGHKYTGSSEFTESLSDGEGTEHISSFVHQRKRSGSLIVTSTQPRQPKTLQNVCKHKRGSDNLAQAFAVRGPGSSPVEDHGFHFFDVPSEYQPRAEDLPPWQTGYSDSDSDMSDVERPCSSLRDQAVSHTPRAYTPTEIPVSTFNEHEKNKAKSEPTRISSNQDRPSLAPDANSARTSTSTGRKTPTTPAKSPKSIRGFRQSLKNMLGSKKAGSGLSSSTNSPKGPDIKGVPEFI</sequence>
<protein>
    <submittedName>
        <fullName evidence="2">Uncharacterized protein</fullName>
    </submittedName>
</protein>
<name>A0A9N9L725_9HELO</name>
<dbReference type="EMBL" id="CAJVRL010000090">
    <property type="protein sequence ID" value="CAG8959233.1"/>
    <property type="molecule type" value="Genomic_DNA"/>
</dbReference>